<organism evidence="1 2">
    <name type="scientific">Catharanthus roseus</name>
    <name type="common">Madagascar periwinkle</name>
    <name type="synonym">Vinca rosea</name>
    <dbReference type="NCBI Taxonomy" id="4058"/>
    <lineage>
        <taxon>Eukaryota</taxon>
        <taxon>Viridiplantae</taxon>
        <taxon>Streptophyta</taxon>
        <taxon>Embryophyta</taxon>
        <taxon>Tracheophyta</taxon>
        <taxon>Spermatophyta</taxon>
        <taxon>Magnoliopsida</taxon>
        <taxon>eudicotyledons</taxon>
        <taxon>Gunneridae</taxon>
        <taxon>Pentapetalae</taxon>
        <taxon>asterids</taxon>
        <taxon>lamiids</taxon>
        <taxon>Gentianales</taxon>
        <taxon>Apocynaceae</taxon>
        <taxon>Rauvolfioideae</taxon>
        <taxon>Vinceae</taxon>
        <taxon>Catharanthinae</taxon>
        <taxon>Catharanthus</taxon>
    </lineage>
</organism>
<proteinExistence type="predicted"/>
<comment type="caution">
    <text evidence="1">The sequence shown here is derived from an EMBL/GenBank/DDBJ whole genome shotgun (WGS) entry which is preliminary data.</text>
</comment>
<gene>
    <name evidence="1" type="ORF">M9H77_07488</name>
</gene>
<evidence type="ECO:0000313" key="2">
    <source>
        <dbReference type="Proteomes" id="UP001060085"/>
    </source>
</evidence>
<protein>
    <submittedName>
        <fullName evidence="1">Uncharacterized protein</fullName>
    </submittedName>
</protein>
<evidence type="ECO:0000313" key="1">
    <source>
        <dbReference type="EMBL" id="KAI5676538.1"/>
    </source>
</evidence>
<dbReference type="EMBL" id="CM044702">
    <property type="protein sequence ID" value="KAI5676538.1"/>
    <property type="molecule type" value="Genomic_DNA"/>
</dbReference>
<name>A0ACC0BV46_CATRO</name>
<accession>A0ACC0BV46</accession>
<dbReference type="Proteomes" id="UP001060085">
    <property type="component" value="Linkage Group LG02"/>
</dbReference>
<reference evidence="2" key="1">
    <citation type="journal article" date="2023" name="Nat. Plants">
        <title>Single-cell RNA sequencing provides a high-resolution roadmap for understanding the multicellular compartmentation of specialized metabolism.</title>
        <authorList>
            <person name="Sun S."/>
            <person name="Shen X."/>
            <person name="Li Y."/>
            <person name="Li Y."/>
            <person name="Wang S."/>
            <person name="Li R."/>
            <person name="Zhang H."/>
            <person name="Shen G."/>
            <person name="Guo B."/>
            <person name="Wei J."/>
            <person name="Xu J."/>
            <person name="St-Pierre B."/>
            <person name="Chen S."/>
            <person name="Sun C."/>
        </authorList>
    </citation>
    <scope>NUCLEOTIDE SEQUENCE [LARGE SCALE GENOMIC DNA]</scope>
</reference>
<sequence length="140" mass="15901">MSTQGHHDMSVHNPYPFHEGVFQGRPQARGARRGGQGGRGYYRPHEEVPRHKVWRGDNLFHDFGEDPNDNGMVAYMEVALKNMFEEFGDKGETSKLKQLEGENWVSTREGHPTADGSPTPTVTSRFPDKKAEESLPYCRQ</sequence>
<keyword evidence="2" id="KW-1185">Reference proteome</keyword>